<name>A0ABR4FDG2_9PEZI</name>
<organism evidence="3 4">
    <name type="scientific">Diaporthe vaccinii</name>
    <dbReference type="NCBI Taxonomy" id="105482"/>
    <lineage>
        <taxon>Eukaryota</taxon>
        <taxon>Fungi</taxon>
        <taxon>Dikarya</taxon>
        <taxon>Ascomycota</taxon>
        <taxon>Pezizomycotina</taxon>
        <taxon>Sordariomycetes</taxon>
        <taxon>Sordariomycetidae</taxon>
        <taxon>Diaporthales</taxon>
        <taxon>Diaporthaceae</taxon>
        <taxon>Diaporthe</taxon>
        <taxon>Diaporthe eres species complex</taxon>
    </lineage>
</organism>
<feature type="transmembrane region" description="Helical" evidence="2">
    <location>
        <begin position="322"/>
        <end position="345"/>
    </location>
</feature>
<evidence type="ECO:0000256" key="2">
    <source>
        <dbReference type="SAM" id="Phobius"/>
    </source>
</evidence>
<feature type="transmembrane region" description="Helical" evidence="2">
    <location>
        <begin position="222"/>
        <end position="242"/>
    </location>
</feature>
<proteinExistence type="predicted"/>
<feature type="region of interest" description="Disordered" evidence="1">
    <location>
        <begin position="1"/>
        <end position="22"/>
    </location>
</feature>
<feature type="compositionally biased region" description="Basic and acidic residues" evidence="1">
    <location>
        <begin position="1"/>
        <end position="12"/>
    </location>
</feature>
<dbReference type="EMBL" id="JBAWTH010000002">
    <property type="protein sequence ID" value="KAL2292740.1"/>
    <property type="molecule type" value="Genomic_DNA"/>
</dbReference>
<comment type="caution">
    <text evidence="3">The sequence shown here is derived from an EMBL/GenBank/DDBJ whole genome shotgun (WGS) entry which is preliminary data.</text>
</comment>
<evidence type="ECO:0000313" key="4">
    <source>
        <dbReference type="Proteomes" id="UP001600888"/>
    </source>
</evidence>
<evidence type="ECO:0000313" key="3">
    <source>
        <dbReference type="EMBL" id="KAL2292740.1"/>
    </source>
</evidence>
<reference evidence="3 4" key="1">
    <citation type="submission" date="2024-03" db="EMBL/GenBank/DDBJ databases">
        <title>A high-quality draft genome sequence of Diaporthe vaccinii, a causative agent of upright dieback and viscid rot disease in cranberry plants.</title>
        <authorList>
            <person name="Sarrasin M."/>
            <person name="Lang B.F."/>
            <person name="Burger G."/>
        </authorList>
    </citation>
    <scope>NUCLEOTIDE SEQUENCE [LARGE SCALE GENOMIC DNA]</scope>
    <source>
        <strain evidence="3 4">IS7</strain>
    </source>
</reference>
<feature type="transmembrane region" description="Helical" evidence="2">
    <location>
        <begin position="189"/>
        <end position="210"/>
    </location>
</feature>
<dbReference type="InterPro" id="IPR010640">
    <property type="entry name" value="Low_temperature_requirement_A"/>
</dbReference>
<keyword evidence="4" id="KW-1185">Reference proteome</keyword>
<feature type="transmembrane region" description="Helical" evidence="2">
    <location>
        <begin position="529"/>
        <end position="549"/>
    </location>
</feature>
<feature type="transmembrane region" description="Helical" evidence="2">
    <location>
        <begin position="158"/>
        <end position="177"/>
    </location>
</feature>
<keyword evidence="2" id="KW-0812">Transmembrane</keyword>
<feature type="transmembrane region" description="Helical" evidence="2">
    <location>
        <begin position="95"/>
        <end position="113"/>
    </location>
</feature>
<keyword evidence="2" id="KW-1133">Transmembrane helix</keyword>
<evidence type="ECO:0008006" key="5">
    <source>
        <dbReference type="Google" id="ProtNLM"/>
    </source>
</evidence>
<evidence type="ECO:0000256" key="1">
    <source>
        <dbReference type="SAM" id="MobiDB-lite"/>
    </source>
</evidence>
<dbReference type="Proteomes" id="UP001600888">
    <property type="component" value="Unassembled WGS sequence"/>
</dbReference>
<keyword evidence="2" id="KW-0472">Membrane</keyword>
<gene>
    <name evidence="3" type="ORF">FJTKL_07818</name>
</gene>
<dbReference type="Pfam" id="PF06772">
    <property type="entry name" value="LtrA"/>
    <property type="match status" value="1"/>
</dbReference>
<feature type="transmembrane region" description="Helical" evidence="2">
    <location>
        <begin position="561"/>
        <end position="581"/>
    </location>
</feature>
<feature type="transmembrane region" description="Helical" evidence="2">
    <location>
        <begin position="357"/>
        <end position="377"/>
    </location>
</feature>
<feature type="transmembrane region" description="Helical" evidence="2">
    <location>
        <begin position="254"/>
        <end position="273"/>
    </location>
</feature>
<protein>
    <recommendedName>
        <fullName evidence="5">Low temperature requirement A</fullName>
    </recommendedName>
</protein>
<dbReference type="PANTHER" id="PTHR42101:SF1">
    <property type="entry name" value="LOW TEMPERATURE REQUIREMENT A"/>
    <property type="match status" value="1"/>
</dbReference>
<feature type="transmembrane region" description="Helical" evidence="2">
    <location>
        <begin position="593"/>
        <end position="611"/>
    </location>
</feature>
<sequence>MASNHQVDDSGRPSHGARSNMPRISTFAYHTHKLRLMLKLVVPESKDEEHGSPTEAHGDSKDDHGSIMHSVRDSGVDDMSIYLESQPEIVKRESATLLELFFDLWFVATLNIFASTHEMIELKDLASYIEFEFLLWTTWLLVVIYDVRFLADSWTERIVLALHLAVMISFTEVAPFFNALHKMTGVSMTLAATLMLSRLLLFAQNAIILWHLRHYRKARVPMLITVLIPLAAAICYAGILAATSSSNQTATHDVLFVISMLEIVGNLVVSMVRKYKVVSFEGSHLAERLNLLTLIILGEGIIKLAKNVSTIEATLGWHEWTISMWTVFISGFVAIYLIFQIYFDWMHPNHMASRRQLLWAMLHAPFHFSLLIVMVAVNKFIINWKLLEINSQVTDAIYAVVRSFLPDIPTSVDVATRLNSTVTGYLDAFPAAKNQAEILDKVMSRLNDISHLPDELWGQILRNGGTPVSRDGFSGGNSTVTDHWLIDREDLLCSVMNSVLRNFGMGAIKRDRLSAMSVASYIAKKFNLVFIYAFLSAGVMLILLTILHGVSKRQGWTVFNILRSVVIGLMGVGLCLVTLLATGKTNKLAETPWSLLLMCIIFTVVLVVTYIPHPKPLTFERLKRSANGLHHRHA</sequence>
<feature type="transmembrane region" description="Helical" evidence="2">
    <location>
        <begin position="133"/>
        <end position="151"/>
    </location>
</feature>
<accession>A0ABR4FDG2</accession>
<dbReference type="PANTHER" id="PTHR42101">
    <property type="entry name" value="CHROMOSOME 16, WHOLE GENOME SHOTGUN SEQUENCE"/>
    <property type="match status" value="1"/>
</dbReference>
<feature type="region of interest" description="Disordered" evidence="1">
    <location>
        <begin position="47"/>
        <end position="67"/>
    </location>
</feature>